<name>A0A0H2RJI8_9AGAM</name>
<gene>
    <name evidence="3" type="ORF">SCHPADRAFT_998589</name>
</gene>
<dbReference type="InterPro" id="IPR001180">
    <property type="entry name" value="CNH_dom"/>
</dbReference>
<reference evidence="3 4" key="1">
    <citation type="submission" date="2015-04" db="EMBL/GenBank/DDBJ databases">
        <title>Complete genome sequence of Schizopora paradoxa KUC8140, a cosmopolitan wood degrader in East Asia.</title>
        <authorList>
            <consortium name="DOE Joint Genome Institute"/>
            <person name="Min B."/>
            <person name="Park H."/>
            <person name="Jang Y."/>
            <person name="Kim J.-J."/>
            <person name="Kim K.H."/>
            <person name="Pangilinan J."/>
            <person name="Lipzen A."/>
            <person name="Riley R."/>
            <person name="Grigoriev I.V."/>
            <person name="Spatafora J.W."/>
            <person name="Choi I.-G."/>
        </authorList>
    </citation>
    <scope>NUCLEOTIDE SEQUENCE [LARGE SCALE GENOMIC DNA]</scope>
    <source>
        <strain evidence="3 4">KUC8140</strain>
    </source>
</reference>
<evidence type="ECO:0000313" key="3">
    <source>
        <dbReference type="EMBL" id="KLO11807.1"/>
    </source>
</evidence>
<organism evidence="3 4">
    <name type="scientific">Schizopora paradoxa</name>
    <dbReference type="NCBI Taxonomy" id="27342"/>
    <lineage>
        <taxon>Eukaryota</taxon>
        <taxon>Fungi</taxon>
        <taxon>Dikarya</taxon>
        <taxon>Basidiomycota</taxon>
        <taxon>Agaricomycotina</taxon>
        <taxon>Agaricomycetes</taxon>
        <taxon>Hymenochaetales</taxon>
        <taxon>Schizoporaceae</taxon>
        <taxon>Schizopora</taxon>
    </lineage>
</organism>
<feature type="domain" description="CNH" evidence="2">
    <location>
        <begin position="14"/>
        <end position="336"/>
    </location>
</feature>
<dbReference type="PANTHER" id="PTHR46572">
    <property type="entry name" value="RHO1 GDP-GTP EXCHANGE PROTEIN 1-RELATED"/>
    <property type="match status" value="1"/>
</dbReference>
<evidence type="ECO:0000259" key="2">
    <source>
        <dbReference type="PROSITE" id="PS50219"/>
    </source>
</evidence>
<dbReference type="InterPro" id="IPR052233">
    <property type="entry name" value="Rho-type_GEFs"/>
</dbReference>
<dbReference type="PANTHER" id="PTHR46572:SF1">
    <property type="entry name" value="RHO1 GUANINE NUCLEOTIDE EXCHANGE FACTOR TUS1"/>
    <property type="match status" value="1"/>
</dbReference>
<dbReference type="GO" id="GO:0005085">
    <property type="term" value="F:guanyl-nucleotide exchange factor activity"/>
    <property type="evidence" value="ECO:0007669"/>
    <property type="project" value="UniProtKB-KW"/>
</dbReference>
<keyword evidence="1" id="KW-0344">Guanine-nucleotide releasing factor</keyword>
<proteinExistence type="predicted"/>
<keyword evidence="4" id="KW-1185">Reference proteome</keyword>
<dbReference type="PROSITE" id="PS50219">
    <property type="entry name" value="CNH"/>
    <property type="match status" value="1"/>
</dbReference>
<sequence>MFKLETVVPVAGECGSVNCCEPFVHEEKHYLAFGTDNGIYVTDLGEEDRRTKKVADKTNVTMCDTIGPYLVVLADKRIMSYSIDALVAVTQSAEASEPKAEELRDKTIEFFRVGSMGDKKVLLMMHKKKKDNVFRTIELAPEGSAEAFKTTRDFFLAGPYPCFDMSFMKSSFALYKSPGFEIMDPTSFKSVTIPQNDDKGLSKDMHKRLKPKDSGLEKPLGIFKANDEEFIICYEANTRLAMISSSRHHSNAWLGLGLFVTKHGDASRGGDDPAEGAKGKVEWTHRVRQIALYASHLFLFGAAAGGVEVRSVASGEVVQTLGLEDEVGGASPAPTKCLWGEGALGAVELYALVENGGQRRIVKVVEVKE</sequence>
<dbReference type="Pfam" id="PF00780">
    <property type="entry name" value="CNH"/>
    <property type="match status" value="1"/>
</dbReference>
<accession>A0A0H2RJI8</accession>
<evidence type="ECO:0000313" key="4">
    <source>
        <dbReference type="Proteomes" id="UP000053477"/>
    </source>
</evidence>
<dbReference type="OrthoDB" id="660555at2759"/>
<protein>
    <recommendedName>
        <fullName evidence="2">CNH domain-containing protein</fullName>
    </recommendedName>
</protein>
<dbReference type="STRING" id="27342.A0A0H2RJI8"/>
<dbReference type="AlphaFoldDB" id="A0A0H2RJI8"/>
<dbReference type="InParanoid" id="A0A0H2RJI8"/>
<dbReference type="EMBL" id="KQ085991">
    <property type="protein sequence ID" value="KLO11807.1"/>
    <property type="molecule type" value="Genomic_DNA"/>
</dbReference>
<evidence type="ECO:0000256" key="1">
    <source>
        <dbReference type="ARBA" id="ARBA00022658"/>
    </source>
</evidence>
<dbReference type="Proteomes" id="UP000053477">
    <property type="component" value="Unassembled WGS sequence"/>
</dbReference>